<reference evidence="1" key="1">
    <citation type="submission" date="2021-06" db="EMBL/GenBank/DDBJ databases">
        <authorList>
            <person name="Kallberg Y."/>
            <person name="Tangrot J."/>
            <person name="Rosling A."/>
        </authorList>
    </citation>
    <scope>NUCLEOTIDE SEQUENCE</scope>
    <source>
        <strain evidence="1">CL356</strain>
    </source>
</reference>
<organism evidence="1 2">
    <name type="scientific">Acaulospora colombiana</name>
    <dbReference type="NCBI Taxonomy" id="27376"/>
    <lineage>
        <taxon>Eukaryota</taxon>
        <taxon>Fungi</taxon>
        <taxon>Fungi incertae sedis</taxon>
        <taxon>Mucoromycota</taxon>
        <taxon>Glomeromycotina</taxon>
        <taxon>Glomeromycetes</taxon>
        <taxon>Diversisporales</taxon>
        <taxon>Acaulosporaceae</taxon>
        <taxon>Acaulospora</taxon>
    </lineage>
</organism>
<accession>A0ACA9KQP7</accession>
<dbReference type="Proteomes" id="UP000789525">
    <property type="component" value="Unassembled WGS sequence"/>
</dbReference>
<gene>
    <name evidence="1" type="ORF">ACOLOM_LOCUS2138</name>
</gene>
<dbReference type="EMBL" id="CAJVPT010002664">
    <property type="protein sequence ID" value="CAG8484933.1"/>
    <property type="molecule type" value="Genomic_DNA"/>
</dbReference>
<proteinExistence type="predicted"/>
<name>A0ACA9KQP7_9GLOM</name>
<comment type="caution">
    <text evidence="1">The sequence shown here is derived from an EMBL/GenBank/DDBJ whole genome shotgun (WGS) entry which is preliminary data.</text>
</comment>
<keyword evidence="2" id="KW-1185">Reference proteome</keyword>
<sequence length="218" mass="25075">MALPNISIHYRRIPSFINHSRKLLVFLLSLNLILSSNLFLGSHNSVDSWTIFNTASVESEEENYFGSRPMDFDRTDIPRNILVGSYIGGIGHLRPALEIGKILIRRGYNVALVAPGNFTPSPEYQNIRQFSTGPKFDTKVLPVYQKLFAEEYTFKKFKLQRKLSNSEYLSRFQVYMRAAAEFKPDLFFCDFLMNEVCYDVAWKLRKPVVGISAGLTRK</sequence>
<evidence type="ECO:0000313" key="2">
    <source>
        <dbReference type="Proteomes" id="UP000789525"/>
    </source>
</evidence>
<evidence type="ECO:0000313" key="1">
    <source>
        <dbReference type="EMBL" id="CAG8484933.1"/>
    </source>
</evidence>
<protein>
    <submittedName>
        <fullName evidence="1">9243_t:CDS:1</fullName>
    </submittedName>
</protein>